<evidence type="ECO:0000313" key="2">
    <source>
        <dbReference type="EMBL" id="KAF0930318.1"/>
    </source>
</evidence>
<feature type="compositionally biased region" description="Basic and acidic residues" evidence="1">
    <location>
        <begin position="16"/>
        <end position="33"/>
    </location>
</feature>
<protein>
    <submittedName>
        <fullName evidence="2">Uncharacterized protein</fullName>
    </submittedName>
</protein>
<keyword evidence="3" id="KW-1185">Reference proteome</keyword>
<dbReference type="AlphaFoldDB" id="A0A6G1F077"/>
<feature type="region of interest" description="Disordered" evidence="1">
    <location>
        <begin position="1"/>
        <end position="33"/>
    </location>
</feature>
<dbReference type="Proteomes" id="UP000479710">
    <property type="component" value="Unassembled WGS sequence"/>
</dbReference>
<proteinExistence type="predicted"/>
<evidence type="ECO:0000313" key="3">
    <source>
        <dbReference type="Proteomes" id="UP000479710"/>
    </source>
</evidence>
<sequence>MTMDLKLHKRPSRHFLPADESARGEARGHLRRDDLFPPQLEKLKSPRLMVICDRFAASSRKIIPRLLAEDRKDHIHPKGSWDIMSSRKFESGNDKRKRKRRVDALIESQRGSLDKFFKSSTAASTNPDELAIVAVDEATNENEEENVDISVDDNNLGF</sequence>
<feature type="region of interest" description="Disordered" evidence="1">
    <location>
        <begin position="137"/>
        <end position="158"/>
    </location>
</feature>
<reference evidence="2 3" key="1">
    <citation type="submission" date="2019-11" db="EMBL/GenBank/DDBJ databases">
        <title>Whole genome sequence of Oryza granulata.</title>
        <authorList>
            <person name="Li W."/>
        </authorList>
    </citation>
    <scope>NUCLEOTIDE SEQUENCE [LARGE SCALE GENOMIC DNA]</scope>
    <source>
        <strain evidence="3">cv. Menghai</strain>
        <tissue evidence="2">Leaf</tissue>
    </source>
</reference>
<feature type="compositionally biased region" description="Acidic residues" evidence="1">
    <location>
        <begin position="138"/>
        <end position="151"/>
    </location>
</feature>
<accession>A0A6G1F077</accession>
<dbReference type="EMBL" id="SPHZ02000002">
    <property type="protein sequence ID" value="KAF0930318.1"/>
    <property type="molecule type" value="Genomic_DNA"/>
</dbReference>
<name>A0A6G1F077_9ORYZ</name>
<organism evidence="2 3">
    <name type="scientific">Oryza meyeriana var. granulata</name>
    <dbReference type="NCBI Taxonomy" id="110450"/>
    <lineage>
        <taxon>Eukaryota</taxon>
        <taxon>Viridiplantae</taxon>
        <taxon>Streptophyta</taxon>
        <taxon>Embryophyta</taxon>
        <taxon>Tracheophyta</taxon>
        <taxon>Spermatophyta</taxon>
        <taxon>Magnoliopsida</taxon>
        <taxon>Liliopsida</taxon>
        <taxon>Poales</taxon>
        <taxon>Poaceae</taxon>
        <taxon>BOP clade</taxon>
        <taxon>Oryzoideae</taxon>
        <taxon>Oryzeae</taxon>
        <taxon>Oryzinae</taxon>
        <taxon>Oryza</taxon>
        <taxon>Oryza meyeriana</taxon>
    </lineage>
</organism>
<comment type="caution">
    <text evidence="2">The sequence shown here is derived from an EMBL/GenBank/DDBJ whole genome shotgun (WGS) entry which is preliminary data.</text>
</comment>
<evidence type="ECO:0000256" key="1">
    <source>
        <dbReference type="SAM" id="MobiDB-lite"/>
    </source>
</evidence>
<gene>
    <name evidence="2" type="ORF">E2562_031982</name>
</gene>
<dbReference type="OrthoDB" id="689409at2759"/>